<evidence type="ECO:0000313" key="4">
    <source>
        <dbReference type="Proteomes" id="UP001341281"/>
    </source>
</evidence>
<name>A0AAQ3UZS2_PASNO</name>
<dbReference type="InterPro" id="IPR036047">
    <property type="entry name" value="F-box-like_dom_sf"/>
</dbReference>
<sequence>MARPEKRRKITVATAIPADDLLIDEVLVRLPAKSLARCKCVCRSWRDGITSAAFVRRRLELSRQRRPLSFLCIPRGQINFEDGVTDADLIFEKAWPGEGITYRIHPKHCDGLVAVATTTDRVFVCNQATREFVALPLARLAAITPSSTVALGFDQWRNAYVVGRCFYRKFELDASYEIGHELFMLGSGGSDSRWELTQDPPYAVEDHWPICTRQAFYWHPRAPAPEQLMRFSLQQRVFDMVSKPPAPDGFGTLDLDEMTELDGKLCYVHAVEDASFKFWLADETLELQWTLHCRIDLLNPIPDHRYYLTPVAIDGDALLVTIDDHKVCWYNVKSQCLEEVVDVQHNLQYRRPDGSKYMCSSPCNAYLIHVVPYIESLVPLRASTRWTKNHLMPPCLPTEPMLVVAERRGASIC</sequence>
<dbReference type="PANTHER" id="PTHR31672">
    <property type="entry name" value="BNACNNG10540D PROTEIN"/>
    <property type="match status" value="1"/>
</dbReference>
<protein>
    <recommendedName>
        <fullName evidence="5">F-box domain-containing protein</fullName>
    </recommendedName>
</protein>
<dbReference type="AlphaFoldDB" id="A0AAQ3UZS2"/>
<dbReference type="NCBIfam" id="TIGR01640">
    <property type="entry name" value="F_box_assoc_1"/>
    <property type="match status" value="1"/>
</dbReference>
<organism evidence="3 4">
    <name type="scientific">Paspalum notatum var. saurae</name>
    <dbReference type="NCBI Taxonomy" id="547442"/>
    <lineage>
        <taxon>Eukaryota</taxon>
        <taxon>Viridiplantae</taxon>
        <taxon>Streptophyta</taxon>
        <taxon>Embryophyta</taxon>
        <taxon>Tracheophyta</taxon>
        <taxon>Spermatophyta</taxon>
        <taxon>Magnoliopsida</taxon>
        <taxon>Liliopsida</taxon>
        <taxon>Poales</taxon>
        <taxon>Poaceae</taxon>
        <taxon>PACMAD clade</taxon>
        <taxon>Panicoideae</taxon>
        <taxon>Andropogonodae</taxon>
        <taxon>Paspaleae</taxon>
        <taxon>Paspalinae</taxon>
        <taxon>Paspalum</taxon>
    </lineage>
</organism>
<reference evidence="3 4" key="1">
    <citation type="submission" date="2024-02" db="EMBL/GenBank/DDBJ databases">
        <title>High-quality chromosome-scale genome assembly of Pensacola bahiagrass (Paspalum notatum Flugge var. saurae).</title>
        <authorList>
            <person name="Vega J.M."/>
            <person name="Podio M."/>
            <person name="Orjuela J."/>
            <person name="Siena L.A."/>
            <person name="Pessino S.C."/>
            <person name="Combes M.C."/>
            <person name="Mariac C."/>
            <person name="Albertini E."/>
            <person name="Pupilli F."/>
            <person name="Ortiz J.P.A."/>
            <person name="Leblanc O."/>
        </authorList>
    </citation>
    <scope>NUCLEOTIDE SEQUENCE [LARGE SCALE GENOMIC DNA]</scope>
    <source>
        <strain evidence="3">R1</strain>
        <tissue evidence="3">Leaf</tissue>
    </source>
</reference>
<dbReference type="Gene3D" id="1.20.1280.50">
    <property type="match status" value="1"/>
</dbReference>
<dbReference type="InterPro" id="IPR011047">
    <property type="entry name" value="Quinoprotein_ADH-like_sf"/>
</dbReference>
<dbReference type="PANTHER" id="PTHR31672:SF13">
    <property type="entry name" value="F-BOX PROTEIN CPR30-LIKE"/>
    <property type="match status" value="1"/>
</dbReference>
<dbReference type="EMBL" id="CP144754">
    <property type="protein sequence ID" value="WVZ99335.1"/>
    <property type="molecule type" value="Genomic_DNA"/>
</dbReference>
<dbReference type="Pfam" id="PF08268">
    <property type="entry name" value="FBA_3"/>
    <property type="match status" value="1"/>
</dbReference>
<dbReference type="Pfam" id="PF00646">
    <property type="entry name" value="F-box"/>
    <property type="match status" value="1"/>
</dbReference>
<dbReference type="InterPro" id="IPR050796">
    <property type="entry name" value="SCF_F-box_component"/>
</dbReference>
<evidence type="ECO:0000313" key="3">
    <source>
        <dbReference type="EMBL" id="WVZ99335.1"/>
    </source>
</evidence>
<accession>A0AAQ3UZS2</accession>
<feature type="domain" description="F-box associated beta-propeller type 3" evidence="2">
    <location>
        <begin position="67"/>
        <end position="340"/>
    </location>
</feature>
<gene>
    <name evidence="3" type="ORF">U9M48_044656</name>
</gene>
<dbReference type="InterPro" id="IPR001810">
    <property type="entry name" value="F-box_dom"/>
</dbReference>
<evidence type="ECO:0008006" key="5">
    <source>
        <dbReference type="Google" id="ProtNLM"/>
    </source>
</evidence>
<dbReference type="Proteomes" id="UP001341281">
    <property type="component" value="Chromosome 10"/>
</dbReference>
<dbReference type="InterPro" id="IPR013187">
    <property type="entry name" value="F-box-assoc_dom_typ3"/>
</dbReference>
<dbReference type="InterPro" id="IPR017451">
    <property type="entry name" value="F-box-assoc_interact_dom"/>
</dbReference>
<proteinExistence type="predicted"/>
<keyword evidence="4" id="KW-1185">Reference proteome</keyword>
<dbReference type="SUPFAM" id="SSF81383">
    <property type="entry name" value="F-box domain"/>
    <property type="match status" value="1"/>
</dbReference>
<evidence type="ECO:0000259" key="2">
    <source>
        <dbReference type="Pfam" id="PF08268"/>
    </source>
</evidence>
<evidence type="ECO:0000259" key="1">
    <source>
        <dbReference type="Pfam" id="PF00646"/>
    </source>
</evidence>
<dbReference type="SUPFAM" id="SSF50998">
    <property type="entry name" value="Quinoprotein alcohol dehydrogenase-like"/>
    <property type="match status" value="1"/>
</dbReference>
<feature type="domain" description="F-box" evidence="1">
    <location>
        <begin position="21"/>
        <end position="52"/>
    </location>
</feature>